<dbReference type="SUPFAM" id="SSF52266">
    <property type="entry name" value="SGNH hydrolase"/>
    <property type="match status" value="1"/>
</dbReference>
<gene>
    <name evidence="2" type="ORF">ACFFUT_06530</name>
</gene>
<keyword evidence="2" id="KW-0378">Hydrolase</keyword>
<protein>
    <submittedName>
        <fullName evidence="2">SGNH/GDSL hydrolase family protein</fullName>
    </submittedName>
</protein>
<name>A0ABV5JF84_9RHOB</name>
<dbReference type="Gene3D" id="3.40.50.1110">
    <property type="entry name" value="SGNH hydrolase"/>
    <property type="match status" value="1"/>
</dbReference>
<dbReference type="CDD" id="cd00229">
    <property type="entry name" value="SGNH_hydrolase"/>
    <property type="match status" value="1"/>
</dbReference>
<dbReference type="EMBL" id="JBHMEA010000016">
    <property type="protein sequence ID" value="MFB9231443.1"/>
    <property type="molecule type" value="Genomic_DNA"/>
</dbReference>
<organism evidence="2 3">
    <name type="scientific">Pseudohalocynthiibacter aestuariivivens</name>
    <dbReference type="NCBI Taxonomy" id="1591409"/>
    <lineage>
        <taxon>Bacteria</taxon>
        <taxon>Pseudomonadati</taxon>
        <taxon>Pseudomonadota</taxon>
        <taxon>Alphaproteobacteria</taxon>
        <taxon>Rhodobacterales</taxon>
        <taxon>Paracoccaceae</taxon>
        <taxon>Pseudohalocynthiibacter</taxon>
    </lineage>
</organism>
<sequence length="226" mass="24878">MRKLFLQLTMLAFFLLGCTEPVSRDLNPRILAMGDSLLATHEMSGKSVSHAIEEFLGEPVIDRSVAGARFFYALPISGAMGMNISKQYRPGNWDWVVLNGGGNDLWLGCGCILCNRKLNRLIADDGESGKIPALISDLRKTGARVIFVGYLRSPGVNSLIEHCKDEGDELERRINNFANQDEGVYFLSLKDLVPNGDRSFHTVDMIHPSVRGSAAIGARVAQIIQQ</sequence>
<keyword evidence="3" id="KW-1185">Reference proteome</keyword>
<accession>A0ABV5JF84</accession>
<dbReference type="Proteomes" id="UP001589683">
    <property type="component" value="Unassembled WGS sequence"/>
</dbReference>
<dbReference type="InterPro" id="IPR013830">
    <property type="entry name" value="SGNH_hydro"/>
</dbReference>
<dbReference type="PROSITE" id="PS51257">
    <property type="entry name" value="PROKAR_LIPOPROTEIN"/>
    <property type="match status" value="1"/>
</dbReference>
<evidence type="ECO:0000313" key="3">
    <source>
        <dbReference type="Proteomes" id="UP001589683"/>
    </source>
</evidence>
<evidence type="ECO:0000313" key="2">
    <source>
        <dbReference type="EMBL" id="MFB9231443.1"/>
    </source>
</evidence>
<dbReference type="RefSeq" id="WP_213888763.1">
    <property type="nucleotide sequence ID" value="NZ_JAGFNU010000005.1"/>
</dbReference>
<comment type="caution">
    <text evidence="2">The sequence shown here is derived from an EMBL/GenBank/DDBJ whole genome shotgun (WGS) entry which is preliminary data.</text>
</comment>
<dbReference type="InterPro" id="IPR036514">
    <property type="entry name" value="SGNH_hydro_sf"/>
</dbReference>
<reference evidence="2 3" key="1">
    <citation type="submission" date="2024-09" db="EMBL/GenBank/DDBJ databases">
        <authorList>
            <person name="Sun Q."/>
            <person name="Mori K."/>
        </authorList>
    </citation>
    <scope>NUCLEOTIDE SEQUENCE [LARGE SCALE GENOMIC DNA]</scope>
    <source>
        <strain evidence="2 3">CECT 8726</strain>
    </source>
</reference>
<proteinExistence type="predicted"/>
<dbReference type="GO" id="GO:0016787">
    <property type="term" value="F:hydrolase activity"/>
    <property type="evidence" value="ECO:0007669"/>
    <property type="project" value="UniProtKB-KW"/>
</dbReference>
<feature type="domain" description="SGNH hydrolase-type esterase" evidence="1">
    <location>
        <begin position="32"/>
        <end position="214"/>
    </location>
</feature>
<evidence type="ECO:0000259" key="1">
    <source>
        <dbReference type="Pfam" id="PF13472"/>
    </source>
</evidence>
<dbReference type="Pfam" id="PF13472">
    <property type="entry name" value="Lipase_GDSL_2"/>
    <property type="match status" value="1"/>
</dbReference>